<dbReference type="InterPro" id="IPR036052">
    <property type="entry name" value="TrpB-like_PALP_sf"/>
</dbReference>
<evidence type="ECO:0000256" key="15">
    <source>
        <dbReference type="ARBA" id="ARBA00082112"/>
    </source>
</evidence>
<dbReference type="STRING" id="168276.SAMN05444580_110137"/>
<dbReference type="InterPro" id="IPR050214">
    <property type="entry name" value="Cys_Synth/Cystath_Beta-Synth"/>
</dbReference>
<evidence type="ECO:0000256" key="6">
    <source>
        <dbReference type="ARBA" id="ARBA00022679"/>
    </source>
</evidence>
<comment type="subunit">
    <text evidence="4">Homodimer.</text>
</comment>
<organism evidence="19 20">
    <name type="scientific">Rhodococcus tukisamuensis</name>
    <dbReference type="NCBI Taxonomy" id="168276"/>
    <lineage>
        <taxon>Bacteria</taxon>
        <taxon>Bacillati</taxon>
        <taxon>Actinomycetota</taxon>
        <taxon>Actinomycetes</taxon>
        <taxon>Mycobacteriales</taxon>
        <taxon>Nocardiaceae</taxon>
        <taxon>Rhodococcus</taxon>
    </lineage>
</organism>
<evidence type="ECO:0000256" key="3">
    <source>
        <dbReference type="ARBA" id="ARBA00007103"/>
    </source>
</evidence>
<evidence type="ECO:0000256" key="10">
    <source>
        <dbReference type="ARBA" id="ARBA00066837"/>
    </source>
</evidence>
<evidence type="ECO:0000256" key="2">
    <source>
        <dbReference type="ARBA" id="ARBA00004895"/>
    </source>
</evidence>
<dbReference type="NCBIfam" id="TIGR01136">
    <property type="entry name" value="cysKM"/>
    <property type="match status" value="1"/>
</dbReference>
<dbReference type="CDD" id="cd01561">
    <property type="entry name" value="CBS_like"/>
    <property type="match status" value="1"/>
</dbReference>
<evidence type="ECO:0000256" key="4">
    <source>
        <dbReference type="ARBA" id="ARBA00011738"/>
    </source>
</evidence>
<evidence type="ECO:0000259" key="18">
    <source>
        <dbReference type="Pfam" id="PF00291"/>
    </source>
</evidence>
<gene>
    <name evidence="19" type="ORF">SAMN05444580_110137</name>
</gene>
<evidence type="ECO:0000256" key="7">
    <source>
        <dbReference type="ARBA" id="ARBA00022898"/>
    </source>
</evidence>
<evidence type="ECO:0000256" key="5">
    <source>
        <dbReference type="ARBA" id="ARBA00022605"/>
    </source>
</evidence>
<evidence type="ECO:0000256" key="9">
    <source>
        <dbReference type="ARBA" id="ARBA00051675"/>
    </source>
</evidence>
<evidence type="ECO:0000256" key="14">
    <source>
        <dbReference type="ARBA" id="ARBA00079480"/>
    </source>
</evidence>
<dbReference type="GO" id="GO:0006535">
    <property type="term" value="P:cysteine biosynthetic process from serine"/>
    <property type="evidence" value="ECO:0007669"/>
    <property type="project" value="InterPro"/>
</dbReference>
<evidence type="ECO:0000256" key="8">
    <source>
        <dbReference type="ARBA" id="ARBA00023192"/>
    </source>
</evidence>
<evidence type="ECO:0000256" key="16">
    <source>
        <dbReference type="PIRSR" id="PIRSR605856-50"/>
    </source>
</evidence>
<name>A0A1G7ACU5_9NOCA</name>
<dbReference type="GO" id="GO:0004124">
    <property type="term" value="F:cysteine synthase activity"/>
    <property type="evidence" value="ECO:0007669"/>
    <property type="project" value="InterPro"/>
</dbReference>
<keyword evidence="5" id="KW-0028">Amino-acid biosynthesis</keyword>
<comment type="catalytic activity">
    <reaction evidence="9">
        <text>[CysO sulfur-carrier protein]-C-terminal-Gly-aminoethanethioate + O-phospho-L-serine + H(+) = [CysO sulfur-carrier protein]-Gly-NH-CH2-C(O)-S-L-Cys + phosphate</text>
        <dbReference type="Rhea" id="RHEA:48740"/>
        <dbReference type="Rhea" id="RHEA-COMP:12207"/>
        <dbReference type="Rhea" id="RHEA-COMP:19917"/>
        <dbReference type="ChEBI" id="CHEBI:15378"/>
        <dbReference type="ChEBI" id="CHEBI:43474"/>
        <dbReference type="ChEBI" id="CHEBI:57524"/>
        <dbReference type="ChEBI" id="CHEBI:90783"/>
        <dbReference type="ChEBI" id="CHEBI:232372"/>
        <dbReference type="EC" id="2.5.1.113"/>
    </reaction>
</comment>
<sequence length="320" mass="34444">MARYESLLATLGETPLVGLPRLSPRWSGPDPVRLWAKLEDRNPTGSVKDRPALAMIDRAERDGRLAPGATIMEPTSGNTGISLAMAAKLKGYRLVCVMPENTSFERRQLLALYGAEIVDTPARGGSNEAVATAKRLAAEHPDWVMLYQYGNPANADAHYAGTGPELLRDLPEITHFVAGLGTTGTLMGVGRYLRERVPGVEIVAVEPRYDEVVYGLRNLDEGFVPELYDETVLTARFSVGPADAVRRTRELVKREGIFAGISSGAVLHAALVVAGRAARAGRPADVAFVVADAGWKYLSTGAYDGTLEDAEQALDGQLWA</sequence>
<evidence type="ECO:0000256" key="17">
    <source>
        <dbReference type="PIRSR" id="PIRSR605856-51"/>
    </source>
</evidence>
<feature type="binding site" evidence="16">
    <location>
        <position position="78"/>
    </location>
    <ligand>
        <name>pyridoxal 5'-phosphate</name>
        <dbReference type="ChEBI" id="CHEBI:597326"/>
    </ligand>
</feature>
<comment type="pathway">
    <text evidence="2">Amino-acid biosynthesis; L-cysteine biosynthesis.</text>
</comment>
<dbReference type="AlphaFoldDB" id="A0A1G7ACU5"/>
<proteinExistence type="inferred from homology"/>
<dbReference type="RefSeq" id="WP_072844861.1">
    <property type="nucleotide sequence ID" value="NZ_FNAB01000010.1"/>
</dbReference>
<dbReference type="FunFam" id="3.40.50.1100:FF:000023">
    <property type="entry name" value="Cysteine synthase"/>
    <property type="match status" value="1"/>
</dbReference>
<comment type="cofactor">
    <cofactor evidence="1 16">
        <name>pyridoxal 5'-phosphate</name>
        <dbReference type="ChEBI" id="CHEBI:597326"/>
    </cofactor>
</comment>
<evidence type="ECO:0000256" key="13">
    <source>
        <dbReference type="ARBA" id="ARBA00076366"/>
    </source>
</evidence>
<dbReference type="Proteomes" id="UP000199417">
    <property type="component" value="Unassembled WGS sequence"/>
</dbReference>
<dbReference type="InterPro" id="IPR001216">
    <property type="entry name" value="P-phosphate_BS"/>
</dbReference>
<dbReference type="SUPFAM" id="SSF53686">
    <property type="entry name" value="Tryptophan synthase beta subunit-like PLP-dependent enzymes"/>
    <property type="match status" value="1"/>
</dbReference>
<feature type="domain" description="Tryptophan synthase beta chain-like PALP" evidence="18">
    <location>
        <begin position="10"/>
        <end position="291"/>
    </location>
</feature>
<feature type="binding site" evidence="16">
    <location>
        <position position="262"/>
    </location>
    <ligand>
        <name>pyridoxal 5'-phosphate</name>
        <dbReference type="ChEBI" id="CHEBI:597326"/>
    </ligand>
</feature>
<dbReference type="EMBL" id="FNAB01000010">
    <property type="protein sequence ID" value="SDE12642.1"/>
    <property type="molecule type" value="Genomic_DNA"/>
</dbReference>
<dbReference type="Pfam" id="PF00291">
    <property type="entry name" value="PALP"/>
    <property type="match status" value="1"/>
</dbReference>
<dbReference type="PANTHER" id="PTHR10314">
    <property type="entry name" value="CYSTATHIONINE BETA-SYNTHASE"/>
    <property type="match status" value="1"/>
</dbReference>
<protein>
    <recommendedName>
        <fullName evidence="11">O-phosphoserine sulfhydrylase</fullName>
        <ecNumber evidence="10">2.5.1.113</ecNumber>
    </recommendedName>
    <alternativeName>
        <fullName evidence="13">CysO-thiocarboxylate-dependent cysteine synthase</fullName>
    </alternativeName>
    <alternativeName>
        <fullName evidence="14">Cysteine synthase B</fullName>
    </alternativeName>
    <alternativeName>
        <fullName evidence="12">O-phosphoserine-specific cysteine synthase</fullName>
    </alternativeName>
    <alternativeName>
        <fullName evidence="15">[CysO sulfur-carrier protein]-thiocarboxylate-dependent cysteine synthase</fullName>
    </alternativeName>
</protein>
<evidence type="ECO:0000256" key="11">
    <source>
        <dbReference type="ARBA" id="ARBA00067947"/>
    </source>
</evidence>
<evidence type="ECO:0000256" key="1">
    <source>
        <dbReference type="ARBA" id="ARBA00001933"/>
    </source>
</evidence>
<evidence type="ECO:0000256" key="12">
    <source>
        <dbReference type="ARBA" id="ARBA00076364"/>
    </source>
</evidence>
<comment type="similarity">
    <text evidence="3">Belongs to the cysteine synthase/cystathionine beta-synthase family.</text>
</comment>
<evidence type="ECO:0000313" key="20">
    <source>
        <dbReference type="Proteomes" id="UP000199417"/>
    </source>
</evidence>
<dbReference type="InterPro" id="IPR005856">
    <property type="entry name" value="Cys_synth"/>
</dbReference>
<keyword evidence="20" id="KW-1185">Reference proteome</keyword>
<accession>A0A1G7ACU5</accession>
<dbReference type="EC" id="2.5.1.113" evidence="10"/>
<reference evidence="19 20" key="1">
    <citation type="submission" date="2016-10" db="EMBL/GenBank/DDBJ databases">
        <authorList>
            <person name="de Groot N.N."/>
        </authorList>
    </citation>
    <scope>NUCLEOTIDE SEQUENCE [LARGE SCALE GENOMIC DNA]</scope>
    <source>
        <strain evidence="19 20">JCM 11308</strain>
    </source>
</reference>
<keyword evidence="8" id="KW-0198">Cysteine biosynthesis</keyword>
<dbReference type="InterPro" id="IPR001926">
    <property type="entry name" value="TrpB-like_PALP"/>
</dbReference>
<evidence type="ECO:0000313" key="19">
    <source>
        <dbReference type="EMBL" id="SDE12642.1"/>
    </source>
</evidence>
<dbReference type="Gene3D" id="3.40.50.1100">
    <property type="match status" value="2"/>
</dbReference>
<feature type="binding site" evidence="16">
    <location>
        <begin position="181"/>
        <end position="185"/>
    </location>
    <ligand>
        <name>pyridoxal 5'-phosphate</name>
        <dbReference type="ChEBI" id="CHEBI:597326"/>
    </ligand>
</feature>
<keyword evidence="7 16" id="KW-0663">Pyridoxal phosphate</keyword>
<keyword evidence="6" id="KW-0808">Transferase</keyword>
<feature type="modified residue" description="N6-(pyridoxal phosphate)lysine" evidence="17">
    <location>
        <position position="48"/>
    </location>
</feature>
<dbReference type="PROSITE" id="PS00901">
    <property type="entry name" value="CYS_SYNTHASE"/>
    <property type="match status" value="1"/>
</dbReference>